<feature type="domain" description="Gamma-glutamylcyclotransferase AIG2-like" evidence="1">
    <location>
        <begin position="8"/>
        <end position="136"/>
    </location>
</feature>
<evidence type="ECO:0000313" key="3">
    <source>
        <dbReference type="Proteomes" id="UP000481153"/>
    </source>
</evidence>
<dbReference type="Gene3D" id="3.10.490.10">
    <property type="entry name" value="Gamma-glutamyl cyclotransferase-like"/>
    <property type="match status" value="1"/>
</dbReference>
<comment type="caution">
    <text evidence="2">The sequence shown here is derived from an EMBL/GenBank/DDBJ whole genome shotgun (WGS) entry which is preliminary data.</text>
</comment>
<proteinExistence type="predicted"/>
<evidence type="ECO:0000259" key="1">
    <source>
        <dbReference type="Pfam" id="PF06094"/>
    </source>
</evidence>
<reference evidence="2 3" key="1">
    <citation type="submission" date="2019-07" db="EMBL/GenBank/DDBJ databases">
        <title>Genomics analysis of Aphanomyces spp. identifies a new class of oomycete effector associated with host adaptation.</title>
        <authorList>
            <person name="Gaulin E."/>
        </authorList>
    </citation>
    <scope>NUCLEOTIDE SEQUENCE [LARGE SCALE GENOMIC DNA]</scope>
    <source>
        <strain evidence="2 3">ATCC 201684</strain>
    </source>
</reference>
<dbReference type="Proteomes" id="UP000481153">
    <property type="component" value="Unassembled WGS sequence"/>
</dbReference>
<dbReference type="InterPro" id="IPR009288">
    <property type="entry name" value="AIG2-like_dom"/>
</dbReference>
<dbReference type="VEuPathDB" id="FungiDB:AeMF1_012307"/>
<gene>
    <name evidence="2" type="ORF">Ae201684_002600</name>
</gene>
<dbReference type="SUPFAM" id="SSF110857">
    <property type="entry name" value="Gamma-glutamyl cyclotransferase-like"/>
    <property type="match status" value="1"/>
</dbReference>
<protein>
    <recommendedName>
        <fullName evidence="1">Gamma-glutamylcyclotransferase AIG2-like domain-containing protein</fullName>
    </recommendedName>
</protein>
<accession>A0A6G0XPZ9</accession>
<dbReference type="Pfam" id="PF06094">
    <property type="entry name" value="GGACT"/>
    <property type="match status" value="1"/>
</dbReference>
<dbReference type="InterPro" id="IPR036568">
    <property type="entry name" value="GGCT-like_sf"/>
</dbReference>
<dbReference type="AlphaFoldDB" id="A0A6G0XPZ9"/>
<dbReference type="InterPro" id="IPR013024">
    <property type="entry name" value="GGCT-like"/>
</dbReference>
<sequence length="150" mass="17285">MARQQLPFFVYGTLMRGFRNFERHVSHYKSLRWVANRGSIANATLVHFDEGYPGMYHGSGAVYGEILTVDDPSEYEQLMRGLDALEEYFGPNHPSNEYDRVEVDVNCGENTVRAWTYFCTIPQEKAATVVPSGDWRSFMEEHNLKDIHAE</sequence>
<evidence type="ECO:0000313" key="2">
    <source>
        <dbReference type="EMBL" id="KAF0742507.1"/>
    </source>
</evidence>
<dbReference type="CDD" id="cd06661">
    <property type="entry name" value="GGCT_like"/>
    <property type="match status" value="1"/>
</dbReference>
<organism evidence="2 3">
    <name type="scientific">Aphanomyces euteiches</name>
    <dbReference type="NCBI Taxonomy" id="100861"/>
    <lineage>
        <taxon>Eukaryota</taxon>
        <taxon>Sar</taxon>
        <taxon>Stramenopiles</taxon>
        <taxon>Oomycota</taxon>
        <taxon>Saprolegniomycetes</taxon>
        <taxon>Saprolegniales</taxon>
        <taxon>Verrucalvaceae</taxon>
        <taxon>Aphanomyces</taxon>
    </lineage>
</organism>
<name>A0A6G0XPZ9_9STRA</name>
<dbReference type="EMBL" id="VJMJ01000027">
    <property type="protein sequence ID" value="KAF0742507.1"/>
    <property type="molecule type" value="Genomic_DNA"/>
</dbReference>
<keyword evidence="3" id="KW-1185">Reference proteome</keyword>